<sequence length="83" mass="8898">MAEFLGYDSRFTAINTTLITKEIVDENVSYEDKTVEDGVSATNFAIASILSILTGIVIGLAAVSSVFQIAICGITLPHFKENV</sequence>
<evidence type="ECO:0000256" key="1">
    <source>
        <dbReference type="SAM" id="Phobius"/>
    </source>
</evidence>
<proteinExistence type="predicted"/>
<keyword evidence="1" id="KW-0812">Transmembrane</keyword>
<protein>
    <submittedName>
        <fullName evidence="2">Uncharacterized protein</fullName>
    </submittedName>
</protein>
<gene>
    <name evidence="2" type="ORF">GSOID_T00025459001</name>
</gene>
<keyword evidence="1" id="KW-1133">Transmembrane helix</keyword>
<dbReference type="AlphaFoldDB" id="E4Y7E8"/>
<dbReference type="EMBL" id="FN654307">
    <property type="protein sequence ID" value="CBY31548.1"/>
    <property type="molecule type" value="Genomic_DNA"/>
</dbReference>
<keyword evidence="1" id="KW-0472">Membrane</keyword>
<name>E4Y7E8_OIKDI</name>
<accession>E4Y7E8</accession>
<reference evidence="2" key="1">
    <citation type="journal article" date="2010" name="Science">
        <title>Plasticity of animal genome architecture unmasked by rapid evolution of a pelagic tunicate.</title>
        <authorList>
            <person name="Denoeud F."/>
            <person name="Henriet S."/>
            <person name="Mungpakdee S."/>
            <person name="Aury J.M."/>
            <person name="Da Silva C."/>
            <person name="Brinkmann H."/>
            <person name="Mikhaleva J."/>
            <person name="Olsen L.C."/>
            <person name="Jubin C."/>
            <person name="Canestro C."/>
            <person name="Bouquet J.M."/>
            <person name="Danks G."/>
            <person name="Poulain J."/>
            <person name="Campsteijn C."/>
            <person name="Adamski M."/>
            <person name="Cross I."/>
            <person name="Yadetie F."/>
            <person name="Muffato M."/>
            <person name="Louis A."/>
            <person name="Butcher S."/>
            <person name="Tsagkogeorga G."/>
            <person name="Konrad A."/>
            <person name="Singh S."/>
            <person name="Jensen M.F."/>
            <person name="Cong E.H."/>
            <person name="Eikeseth-Otteraa H."/>
            <person name="Noel B."/>
            <person name="Anthouard V."/>
            <person name="Porcel B.M."/>
            <person name="Kachouri-Lafond R."/>
            <person name="Nishino A."/>
            <person name="Ugolini M."/>
            <person name="Chourrout P."/>
            <person name="Nishida H."/>
            <person name="Aasland R."/>
            <person name="Huzurbazar S."/>
            <person name="Westhof E."/>
            <person name="Delsuc F."/>
            <person name="Lehrach H."/>
            <person name="Reinhardt R."/>
            <person name="Weissenbach J."/>
            <person name="Roy S.W."/>
            <person name="Artiguenave F."/>
            <person name="Postlethwait J.H."/>
            <person name="Manak J.R."/>
            <person name="Thompson E.M."/>
            <person name="Jaillon O."/>
            <person name="Du Pasquier L."/>
            <person name="Boudinot P."/>
            <person name="Liberles D.A."/>
            <person name="Volff J.N."/>
            <person name="Philippe H."/>
            <person name="Lenhard B."/>
            <person name="Roest Crollius H."/>
            <person name="Wincker P."/>
            <person name="Chourrout D."/>
        </authorList>
    </citation>
    <scope>NUCLEOTIDE SEQUENCE [LARGE SCALE GENOMIC DNA]</scope>
</reference>
<organism evidence="2">
    <name type="scientific">Oikopleura dioica</name>
    <name type="common">Tunicate</name>
    <dbReference type="NCBI Taxonomy" id="34765"/>
    <lineage>
        <taxon>Eukaryota</taxon>
        <taxon>Metazoa</taxon>
        <taxon>Chordata</taxon>
        <taxon>Tunicata</taxon>
        <taxon>Appendicularia</taxon>
        <taxon>Copelata</taxon>
        <taxon>Oikopleuridae</taxon>
        <taxon>Oikopleura</taxon>
    </lineage>
</organism>
<feature type="transmembrane region" description="Helical" evidence="1">
    <location>
        <begin position="44"/>
        <end position="76"/>
    </location>
</feature>
<evidence type="ECO:0000313" key="2">
    <source>
        <dbReference type="EMBL" id="CBY31548.1"/>
    </source>
</evidence>
<dbReference type="Proteomes" id="UP000011014">
    <property type="component" value="Unassembled WGS sequence"/>
</dbReference>